<dbReference type="Pfam" id="PF01433">
    <property type="entry name" value="Peptidase_M1"/>
    <property type="match status" value="1"/>
</dbReference>
<dbReference type="PANTHER" id="PTHR11533:SF297">
    <property type="entry name" value="AMINOPEPTIDASE N"/>
    <property type="match status" value="1"/>
</dbReference>
<comment type="similarity">
    <text evidence="3">Belongs to the peptidase M1 family.</text>
</comment>
<dbReference type="AlphaFoldDB" id="A0A1G6S608"/>
<keyword evidence="6" id="KW-0645">Protease</keyword>
<evidence type="ECO:0000313" key="15">
    <source>
        <dbReference type="EMBL" id="SDD12279.1"/>
    </source>
</evidence>
<protein>
    <recommendedName>
        <fullName evidence="5">Aminopeptidase N</fullName>
        <ecNumber evidence="4">3.4.11.2</ecNumber>
    </recommendedName>
    <alternativeName>
        <fullName evidence="11">Alanine aminopeptidase</fullName>
    </alternativeName>
    <alternativeName>
        <fullName evidence="12">Lysyl aminopeptidase</fullName>
    </alternativeName>
</protein>
<evidence type="ECO:0000256" key="2">
    <source>
        <dbReference type="ARBA" id="ARBA00001947"/>
    </source>
</evidence>
<dbReference type="InterPro" id="IPR027268">
    <property type="entry name" value="Peptidase_M4/M1_CTD_sf"/>
</dbReference>
<gene>
    <name evidence="15" type="ORF">SAMN05216410_2888</name>
</gene>
<evidence type="ECO:0000256" key="7">
    <source>
        <dbReference type="ARBA" id="ARBA00022723"/>
    </source>
</evidence>
<reference evidence="15 16" key="1">
    <citation type="submission" date="2016-09" db="EMBL/GenBank/DDBJ databases">
        <authorList>
            <person name="Capua I."/>
            <person name="De Benedictis P."/>
            <person name="Joannis T."/>
            <person name="Lombin L.H."/>
            <person name="Cattoli G."/>
        </authorList>
    </citation>
    <scope>NUCLEOTIDE SEQUENCE [LARGE SCALE GENOMIC DNA]</scope>
    <source>
        <strain evidence="15 16">ISLP-3</strain>
    </source>
</reference>
<dbReference type="InterPro" id="IPR050344">
    <property type="entry name" value="Peptidase_M1_aminopeptidases"/>
</dbReference>
<evidence type="ECO:0000259" key="14">
    <source>
        <dbReference type="Pfam" id="PF17900"/>
    </source>
</evidence>
<dbReference type="OrthoDB" id="100605at2"/>
<accession>A0A1G6S608</accession>
<evidence type="ECO:0000256" key="3">
    <source>
        <dbReference type="ARBA" id="ARBA00010136"/>
    </source>
</evidence>
<dbReference type="EMBL" id="FMYH01000005">
    <property type="protein sequence ID" value="SDD12279.1"/>
    <property type="molecule type" value="Genomic_DNA"/>
</dbReference>
<dbReference type="InterPro" id="IPR001930">
    <property type="entry name" value="Peptidase_M1"/>
</dbReference>
<keyword evidence="8" id="KW-0378">Hydrolase</keyword>
<dbReference type="Gene3D" id="1.10.390.10">
    <property type="entry name" value="Neutral Protease Domain 2"/>
    <property type="match status" value="1"/>
</dbReference>
<feature type="domain" description="Peptidase M1 membrane alanine aminopeptidase" evidence="13">
    <location>
        <begin position="244"/>
        <end position="436"/>
    </location>
</feature>
<dbReference type="SUPFAM" id="SSF63737">
    <property type="entry name" value="Leukotriene A4 hydrolase N-terminal domain"/>
    <property type="match status" value="1"/>
</dbReference>
<dbReference type="InterPro" id="IPR042097">
    <property type="entry name" value="Aminopeptidase_N-like_N_sf"/>
</dbReference>
<keyword evidence="7" id="KW-0479">Metal-binding</keyword>
<dbReference type="RefSeq" id="WP_093184222.1">
    <property type="nucleotide sequence ID" value="NZ_FMYH01000005.1"/>
</dbReference>
<sequence length="449" mass="49342">MSGGPQDLGADPYVPGHGDLTFDVLAYDLALDYKVETNNLSGTATLRAVALVPLSRFTLDLFGLRVTRLTVDGGPAAKYSQRPGRLAVKTRVPLVSDQEFTVQVTYSGSPRPMPGLDGEAGWEELADGVIVASQPHGAPSWFPCNDRPSTKATYRTALTTASEYHVVANGVLTAARRRASSTTWTYEQDEPMATYLATVQIGRYVERVAEPASSGTESLGAAVRQRTVFPPALAADVEVAFARQGEMIDTFARLFGPYPFAEYTVVVTEDVLEIPLEAQGLSIFGANFLTAGWESERLVAHELSHQWFGNSLTLRHWRDIWLHEGFACYAEWLWSQESGGPAAAAHATEQWTRLATLPQDLLLGDPGPDDMFDDRVYKRGALTLHALRLTIGDEAFFRVLREWVVRFAYRSVTTEDFVALAEEISGTSLRALFNAWLDARALPVLPVAR</sequence>
<comment type="catalytic activity">
    <reaction evidence="1">
        <text>Release of an N-terminal amino acid, Xaa-|-Yaa- from a peptide, amide or arylamide. Xaa is preferably Ala, but may be most amino acids including Pro (slow action). When a terminal hydrophobic residue is followed by a prolyl residue, the two may be released as an intact Xaa-Pro dipeptide.</text>
        <dbReference type="EC" id="3.4.11.2"/>
    </reaction>
</comment>
<proteinExistence type="inferred from homology"/>
<evidence type="ECO:0000256" key="5">
    <source>
        <dbReference type="ARBA" id="ARBA00015611"/>
    </source>
</evidence>
<dbReference type="InterPro" id="IPR045357">
    <property type="entry name" value="Aminopeptidase_N-like_N"/>
</dbReference>
<organism evidence="15 16">
    <name type="scientific">Sanguibacter gelidistatuariae</name>
    <dbReference type="NCBI Taxonomy" id="1814289"/>
    <lineage>
        <taxon>Bacteria</taxon>
        <taxon>Bacillati</taxon>
        <taxon>Actinomycetota</taxon>
        <taxon>Actinomycetes</taxon>
        <taxon>Micrococcales</taxon>
        <taxon>Sanguibacteraceae</taxon>
        <taxon>Sanguibacter</taxon>
    </lineage>
</organism>
<dbReference type="GO" id="GO:0008270">
    <property type="term" value="F:zinc ion binding"/>
    <property type="evidence" value="ECO:0007669"/>
    <property type="project" value="InterPro"/>
</dbReference>
<evidence type="ECO:0000313" key="16">
    <source>
        <dbReference type="Proteomes" id="UP000199039"/>
    </source>
</evidence>
<dbReference type="GO" id="GO:0008237">
    <property type="term" value="F:metallopeptidase activity"/>
    <property type="evidence" value="ECO:0007669"/>
    <property type="project" value="UniProtKB-KW"/>
</dbReference>
<dbReference type="STRING" id="1814289.SAMN05216410_2888"/>
<dbReference type="GO" id="GO:0016285">
    <property type="term" value="F:alanyl aminopeptidase activity"/>
    <property type="evidence" value="ECO:0007669"/>
    <property type="project" value="UniProtKB-EC"/>
</dbReference>
<name>A0A1G6S608_9MICO</name>
<dbReference type="InterPro" id="IPR014782">
    <property type="entry name" value="Peptidase_M1_dom"/>
</dbReference>
<evidence type="ECO:0000256" key="9">
    <source>
        <dbReference type="ARBA" id="ARBA00022833"/>
    </source>
</evidence>
<dbReference type="EC" id="3.4.11.2" evidence="4"/>
<feature type="domain" description="Aminopeptidase N-like N-terminal" evidence="14">
    <location>
        <begin position="26"/>
        <end position="196"/>
    </location>
</feature>
<evidence type="ECO:0000256" key="11">
    <source>
        <dbReference type="ARBA" id="ARBA00029811"/>
    </source>
</evidence>
<evidence type="ECO:0000256" key="12">
    <source>
        <dbReference type="ARBA" id="ARBA00031533"/>
    </source>
</evidence>
<comment type="cofactor">
    <cofactor evidence="2">
        <name>Zn(2+)</name>
        <dbReference type="ChEBI" id="CHEBI:29105"/>
    </cofactor>
</comment>
<dbReference type="PANTHER" id="PTHR11533">
    <property type="entry name" value="PROTEASE M1 ZINC METALLOPROTEASE"/>
    <property type="match status" value="1"/>
</dbReference>
<keyword evidence="9" id="KW-0862">Zinc</keyword>
<keyword evidence="10" id="KW-0482">Metalloprotease</keyword>
<dbReference type="CDD" id="cd09603">
    <property type="entry name" value="M1_APN_like"/>
    <property type="match status" value="1"/>
</dbReference>
<evidence type="ECO:0000256" key="1">
    <source>
        <dbReference type="ARBA" id="ARBA00000098"/>
    </source>
</evidence>
<evidence type="ECO:0000256" key="6">
    <source>
        <dbReference type="ARBA" id="ARBA00022670"/>
    </source>
</evidence>
<dbReference type="GO" id="GO:0006508">
    <property type="term" value="P:proteolysis"/>
    <property type="evidence" value="ECO:0007669"/>
    <property type="project" value="UniProtKB-KW"/>
</dbReference>
<keyword evidence="16" id="KW-1185">Reference proteome</keyword>
<evidence type="ECO:0000256" key="4">
    <source>
        <dbReference type="ARBA" id="ARBA00012564"/>
    </source>
</evidence>
<dbReference type="Gene3D" id="2.60.40.1730">
    <property type="entry name" value="tricorn interacting facor f3 domain"/>
    <property type="match status" value="1"/>
</dbReference>
<dbReference type="PRINTS" id="PR00756">
    <property type="entry name" value="ALADIPTASE"/>
</dbReference>
<evidence type="ECO:0000256" key="8">
    <source>
        <dbReference type="ARBA" id="ARBA00022801"/>
    </source>
</evidence>
<dbReference type="Pfam" id="PF17900">
    <property type="entry name" value="Peptidase_M1_N"/>
    <property type="match status" value="1"/>
</dbReference>
<dbReference type="Proteomes" id="UP000199039">
    <property type="component" value="Unassembled WGS sequence"/>
</dbReference>
<evidence type="ECO:0000256" key="10">
    <source>
        <dbReference type="ARBA" id="ARBA00023049"/>
    </source>
</evidence>
<evidence type="ECO:0000259" key="13">
    <source>
        <dbReference type="Pfam" id="PF01433"/>
    </source>
</evidence>
<dbReference type="SUPFAM" id="SSF55486">
    <property type="entry name" value="Metalloproteases ('zincins'), catalytic domain"/>
    <property type="match status" value="1"/>
</dbReference>